<dbReference type="CDD" id="cd00796">
    <property type="entry name" value="INT_Rci_Hp1_C"/>
    <property type="match status" value="1"/>
</dbReference>
<keyword evidence="4" id="KW-0233">DNA recombination</keyword>
<dbReference type="OrthoDB" id="662444at2"/>
<dbReference type="GO" id="GO:0003677">
    <property type="term" value="F:DNA binding"/>
    <property type="evidence" value="ECO:0007669"/>
    <property type="project" value="UniProtKB-UniRule"/>
</dbReference>
<dbReference type="EMBL" id="FOCP01000033">
    <property type="protein sequence ID" value="SEN68240.1"/>
    <property type="molecule type" value="Genomic_DNA"/>
</dbReference>
<dbReference type="InterPro" id="IPR011010">
    <property type="entry name" value="DNA_brk_join_enz"/>
</dbReference>
<name>A0A1H8IH78_9PROT</name>
<dbReference type="Gene3D" id="1.10.150.130">
    <property type="match status" value="1"/>
</dbReference>
<dbReference type="InterPro" id="IPR050090">
    <property type="entry name" value="Tyrosine_recombinase_XerCD"/>
</dbReference>
<dbReference type="Proteomes" id="UP000199459">
    <property type="component" value="Unassembled WGS sequence"/>
</dbReference>
<evidence type="ECO:0000256" key="5">
    <source>
        <dbReference type="PROSITE-ProRule" id="PRU01248"/>
    </source>
</evidence>
<dbReference type="PANTHER" id="PTHR30349">
    <property type="entry name" value="PHAGE INTEGRASE-RELATED"/>
    <property type="match status" value="1"/>
</dbReference>
<organism evidence="8 9">
    <name type="scientific">Nitrosomonas marina</name>
    <dbReference type="NCBI Taxonomy" id="917"/>
    <lineage>
        <taxon>Bacteria</taxon>
        <taxon>Pseudomonadati</taxon>
        <taxon>Pseudomonadota</taxon>
        <taxon>Betaproteobacteria</taxon>
        <taxon>Nitrosomonadales</taxon>
        <taxon>Nitrosomonadaceae</taxon>
        <taxon>Nitrosomonas</taxon>
    </lineage>
</organism>
<dbReference type="InterPro" id="IPR002104">
    <property type="entry name" value="Integrase_catalytic"/>
</dbReference>
<comment type="similarity">
    <text evidence="1">Belongs to the 'phage' integrase family.</text>
</comment>
<evidence type="ECO:0000259" key="7">
    <source>
        <dbReference type="PROSITE" id="PS51900"/>
    </source>
</evidence>
<dbReference type="InterPro" id="IPR010998">
    <property type="entry name" value="Integrase_recombinase_N"/>
</dbReference>
<evidence type="ECO:0000256" key="1">
    <source>
        <dbReference type="ARBA" id="ARBA00008857"/>
    </source>
</evidence>
<gene>
    <name evidence="8" type="ORF">SAMN05216325_13317</name>
</gene>
<evidence type="ECO:0000259" key="6">
    <source>
        <dbReference type="PROSITE" id="PS51898"/>
    </source>
</evidence>
<proteinExistence type="inferred from homology"/>
<dbReference type="PROSITE" id="PS51900">
    <property type="entry name" value="CB"/>
    <property type="match status" value="1"/>
</dbReference>
<dbReference type="Pfam" id="PF00589">
    <property type="entry name" value="Phage_integrase"/>
    <property type="match status" value="1"/>
</dbReference>
<evidence type="ECO:0000256" key="4">
    <source>
        <dbReference type="ARBA" id="ARBA00023172"/>
    </source>
</evidence>
<keyword evidence="3 5" id="KW-0238">DNA-binding</keyword>
<reference evidence="8 9" key="1">
    <citation type="submission" date="2016-10" db="EMBL/GenBank/DDBJ databases">
        <authorList>
            <person name="de Groot N.N."/>
        </authorList>
    </citation>
    <scope>NUCLEOTIDE SEQUENCE [LARGE SCALE GENOMIC DNA]</scope>
    <source>
        <strain evidence="8 9">Nm22</strain>
    </source>
</reference>
<dbReference type="GO" id="GO:0006310">
    <property type="term" value="P:DNA recombination"/>
    <property type="evidence" value="ECO:0007669"/>
    <property type="project" value="UniProtKB-KW"/>
</dbReference>
<accession>A0A1H8IH78</accession>
<evidence type="ECO:0000313" key="8">
    <source>
        <dbReference type="EMBL" id="SEN68240.1"/>
    </source>
</evidence>
<feature type="domain" description="Core-binding (CB)" evidence="7">
    <location>
        <begin position="59"/>
        <end position="137"/>
    </location>
</feature>
<dbReference type="InterPro" id="IPR013762">
    <property type="entry name" value="Integrase-like_cat_sf"/>
</dbReference>
<sequence>MSLYKRKDSAFWWIKITIPGCKPICRSTGTKNKNEAQKFHDTLKSELWKQDKLGDKPKYLWEDAVVRWLEETKHKSTQHDDLMHLRWLDDYLRGRTLDSITRDDIDLLTKSRSSEGVTNATTNRTLAVVRAILRRAQHEWEWIDKHPKIKMLPEPKKRIRWLTHDEADRLLRELPTHLRDMARFTLETGLRQSNVSGLTWSQVDIDRKFAWIHPDQAKAKKAIPVPLSEAAIQIILEQKGKNDTYIFTYGGNKIRNVSTKAWWKALDRAGIKDFRWHDLRHTWASWMVQNGCPLHVLQELGGWSNYEMVLRYAHLNSDHLSKYVNSLPSNKVTH</sequence>
<dbReference type="GO" id="GO:0015074">
    <property type="term" value="P:DNA integration"/>
    <property type="evidence" value="ECO:0007669"/>
    <property type="project" value="UniProtKB-KW"/>
</dbReference>
<dbReference type="Gene3D" id="1.10.443.10">
    <property type="entry name" value="Intergrase catalytic core"/>
    <property type="match status" value="1"/>
</dbReference>
<keyword evidence="2" id="KW-0229">DNA integration</keyword>
<dbReference type="PROSITE" id="PS51898">
    <property type="entry name" value="TYR_RECOMBINASE"/>
    <property type="match status" value="1"/>
</dbReference>
<dbReference type="PANTHER" id="PTHR30349:SF64">
    <property type="entry name" value="PROPHAGE INTEGRASE INTD-RELATED"/>
    <property type="match status" value="1"/>
</dbReference>
<feature type="domain" description="Tyr recombinase" evidence="6">
    <location>
        <begin position="157"/>
        <end position="325"/>
    </location>
</feature>
<protein>
    <submittedName>
        <fullName evidence="8">Site-specific recombinase XerD</fullName>
    </submittedName>
</protein>
<dbReference type="AlphaFoldDB" id="A0A1H8IH78"/>
<evidence type="ECO:0000313" key="9">
    <source>
        <dbReference type="Proteomes" id="UP000199459"/>
    </source>
</evidence>
<dbReference type="SUPFAM" id="SSF56349">
    <property type="entry name" value="DNA breaking-rejoining enzymes"/>
    <property type="match status" value="1"/>
</dbReference>
<evidence type="ECO:0000256" key="3">
    <source>
        <dbReference type="ARBA" id="ARBA00023125"/>
    </source>
</evidence>
<evidence type="ECO:0000256" key="2">
    <source>
        <dbReference type="ARBA" id="ARBA00022908"/>
    </source>
</evidence>
<dbReference type="InterPro" id="IPR044068">
    <property type="entry name" value="CB"/>
</dbReference>